<evidence type="ECO:0000313" key="7">
    <source>
        <dbReference type="EMBL" id="MFF4776662.1"/>
    </source>
</evidence>
<dbReference type="PANTHER" id="PTHR43399:SF4">
    <property type="entry name" value="CELL WALL-ASSOCIATED PROTEASE"/>
    <property type="match status" value="1"/>
</dbReference>
<feature type="active site" description="Charge relay system" evidence="5">
    <location>
        <position position="211"/>
    </location>
</feature>
<dbReference type="Pfam" id="PF00082">
    <property type="entry name" value="Peptidase_S8"/>
    <property type="match status" value="1"/>
</dbReference>
<comment type="similarity">
    <text evidence="1 5">Belongs to the peptidase S8 family.</text>
</comment>
<feature type="active site" description="Charge relay system" evidence="5">
    <location>
        <position position="408"/>
    </location>
</feature>
<keyword evidence="2 5" id="KW-0645">Protease</keyword>
<keyword evidence="4 5" id="KW-0720">Serine protease</keyword>
<reference evidence="7 8" key="1">
    <citation type="submission" date="2024-10" db="EMBL/GenBank/DDBJ databases">
        <title>The Natural Products Discovery Center: Release of the First 8490 Sequenced Strains for Exploring Actinobacteria Biosynthetic Diversity.</title>
        <authorList>
            <person name="Kalkreuter E."/>
            <person name="Kautsar S.A."/>
            <person name="Yang D."/>
            <person name="Bader C.D."/>
            <person name="Teijaro C.N."/>
            <person name="Fluegel L."/>
            <person name="Davis C.M."/>
            <person name="Simpson J.R."/>
            <person name="Lauterbach L."/>
            <person name="Steele A.D."/>
            <person name="Gui C."/>
            <person name="Meng S."/>
            <person name="Li G."/>
            <person name="Viehrig K."/>
            <person name="Ye F."/>
            <person name="Su P."/>
            <person name="Kiefer A.F."/>
            <person name="Nichols A."/>
            <person name="Cepeda A.J."/>
            <person name="Yan W."/>
            <person name="Fan B."/>
            <person name="Jiang Y."/>
            <person name="Adhikari A."/>
            <person name="Zheng C.-J."/>
            <person name="Schuster L."/>
            <person name="Cowan T.M."/>
            <person name="Smanski M.J."/>
            <person name="Chevrette M.G."/>
            <person name="De Carvalho L.P.S."/>
            <person name="Shen B."/>
        </authorList>
    </citation>
    <scope>NUCLEOTIDE SEQUENCE [LARGE SCALE GENOMIC DNA]</scope>
    <source>
        <strain evidence="7 8">NPDC001281</strain>
    </source>
</reference>
<organism evidence="7 8">
    <name type="scientific">Microtetraspora fusca</name>
    <dbReference type="NCBI Taxonomy" id="1997"/>
    <lineage>
        <taxon>Bacteria</taxon>
        <taxon>Bacillati</taxon>
        <taxon>Actinomycetota</taxon>
        <taxon>Actinomycetes</taxon>
        <taxon>Streptosporangiales</taxon>
        <taxon>Streptosporangiaceae</taxon>
        <taxon>Microtetraspora</taxon>
    </lineage>
</organism>
<evidence type="ECO:0000256" key="2">
    <source>
        <dbReference type="ARBA" id="ARBA00022670"/>
    </source>
</evidence>
<evidence type="ECO:0000259" key="6">
    <source>
        <dbReference type="Pfam" id="PF00082"/>
    </source>
</evidence>
<keyword evidence="3 5" id="KW-0378">Hydrolase</keyword>
<dbReference type="RefSeq" id="WP_387345057.1">
    <property type="nucleotide sequence ID" value="NZ_JBIAXI010000019.1"/>
</dbReference>
<keyword evidence="8" id="KW-1185">Reference proteome</keyword>
<protein>
    <submittedName>
        <fullName evidence="7">S8 family serine peptidase</fullName>
    </submittedName>
</protein>
<comment type="caution">
    <text evidence="7">The sequence shown here is derived from an EMBL/GenBank/DDBJ whole genome shotgun (WGS) entry which is preliminary data.</text>
</comment>
<dbReference type="InterPro" id="IPR000209">
    <property type="entry name" value="Peptidase_S8/S53_dom"/>
</dbReference>
<dbReference type="PROSITE" id="PS51892">
    <property type="entry name" value="SUBTILASE"/>
    <property type="match status" value="1"/>
</dbReference>
<feature type="active site" description="Charge relay system" evidence="5">
    <location>
        <position position="243"/>
    </location>
</feature>
<evidence type="ECO:0000256" key="4">
    <source>
        <dbReference type="ARBA" id="ARBA00022825"/>
    </source>
</evidence>
<dbReference type="PROSITE" id="PS00137">
    <property type="entry name" value="SUBTILASE_HIS"/>
    <property type="match status" value="1"/>
</dbReference>
<name>A0ABW6VEW7_MICFU</name>
<evidence type="ECO:0000256" key="3">
    <source>
        <dbReference type="ARBA" id="ARBA00022801"/>
    </source>
</evidence>
<dbReference type="InterPro" id="IPR051048">
    <property type="entry name" value="Peptidase_S8/S53_subtilisin"/>
</dbReference>
<dbReference type="EMBL" id="JBIAXI010000019">
    <property type="protein sequence ID" value="MFF4776662.1"/>
    <property type="molecule type" value="Genomic_DNA"/>
</dbReference>
<dbReference type="PRINTS" id="PR00723">
    <property type="entry name" value="SUBTILISIN"/>
</dbReference>
<accession>A0ABW6VEW7</accession>
<dbReference type="Gene3D" id="3.40.50.200">
    <property type="entry name" value="Peptidase S8/S53 domain"/>
    <property type="match status" value="1"/>
</dbReference>
<evidence type="ECO:0000256" key="5">
    <source>
        <dbReference type="PROSITE-ProRule" id="PRU01240"/>
    </source>
</evidence>
<dbReference type="InterPro" id="IPR023828">
    <property type="entry name" value="Peptidase_S8_Ser-AS"/>
</dbReference>
<proteinExistence type="inferred from homology"/>
<evidence type="ECO:0000313" key="8">
    <source>
        <dbReference type="Proteomes" id="UP001602119"/>
    </source>
</evidence>
<dbReference type="PROSITE" id="PS00138">
    <property type="entry name" value="SUBTILASE_SER"/>
    <property type="match status" value="1"/>
</dbReference>
<dbReference type="InterPro" id="IPR036852">
    <property type="entry name" value="Peptidase_S8/S53_dom_sf"/>
</dbReference>
<dbReference type="InterPro" id="IPR015500">
    <property type="entry name" value="Peptidase_S8_subtilisin-rel"/>
</dbReference>
<dbReference type="Proteomes" id="UP001602119">
    <property type="component" value="Unassembled WGS sequence"/>
</dbReference>
<feature type="domain" description="Peptidase S8/S53" evidence="6">
    <location>
        <begin position="202"/>
        <end position="455"/>
    </location>
</feature>
<sequence>MILGNGLVAALLAGTVGIVPVYGPQADTVQPTFGKAGGVTLITGDRVVVTGKSYRVEPGPGRQVAFMRQIRGDHLYVIPSDAQPLVTQGILDRRLFDVTQLLEWRYGDADRGDIPLITQSGTGPAPALRGAQGARQLAGLGMTTLRLPKSGAAQTWKEMAGGARTLAAGATKIWLDGRLSYTLDQSTTQIGATEAWKQGMTGEGVTVAVLDSGYDPDHPDLKGVVTQERNFSDDPDIRDPIGHGTHVASIVASNGEKYRGVAPGARLAIGKVGDSFGASESAIIAGMEWAAVEVKAKVVNFSMGSPDGPEIDPVEQAVNTLSERTGTLFVVASGNTFRDPVMSPGSADAALTVGAVDRQDRMAPFSSTGPRLGDHAVKPDLTAPGVGIVAAAAAGTAEGTHVAMNGTSMAAPHVAGAAAILAQRHPDWTGRQLKAALAGSAAPSPGATPYQQGTGRVDVVRALKQQVVAQTADTWAAFPWDGPDERTKTGTITYTNSGDAPANLDLTADGDVLKLSAQRIEVPAGGQASVTLTIDAAGKAPGDYVGTITATSGDTVIRTLAGAYVEPESYNATITVIGRQGEPVDPMSAQVYDPKTGAIIEPVFENGVATVRLAKGDWNLYTEIADRIDGRSNYTVADSPLRVDGNDLQLTVDARQGKATKVTLDDPSAELTDGFDFGLAHGAWNSSGTWYGTDITTRFFVVPVQQPGLTYTFRTLWLSKDVSPSPYVYDLVDRRTGGIPDNPTYTARQKDLAKVSTTYRASGVAATGTQMAGPRDEGHPGMYLTALVGDIPLPGTLIQYRTPGVTYESGLQVGTALTFDGGTLMKRGQTSEIWNAAVTGPSFLLPGGSRTGDTLTFSAVGLFADGGVGRTGSDTAATGAATLAKDGKVLVTTGIADCEVYQKKDCELHADLPAQPGAYTLTASMRRQVPHSTLSTGVESVWKFRSASTTKEQALPLMAVRYSPAGLDDLNRARPGSLTRLPMWIERNPGAPRGAVKSVRLEMSSDDGASWRRIPVVPTPSGWTAMVPNPRTPGFVSLRAVATDTSGAGLTQTITRAYAVG</sequence>
<dbReference type="InterPro" id="IPR022398">
    <property type="entry name" value="Peptidase_S8_His-AS"/>
</dbReference>
<evidence type="ECO:0000256" key="1">
    <source>
        <dbReference type="ARBA" id="ARBA00011073"/>
    </source>
</evidence>
<gene>
    <name evidence="7" type="ORF">ACFY05_27765</name>
</gene>
<dbReference type="PANTHER" id="PTHR43399">
    <property type="entry name" value="SUBTILISIN-RELATED"/>
    <property type="match status" value="1"/>
</dbReference>
<dbReference type="SUPFAM" id="SSF52743">
    <property type="entry name" value="Subtilisin-like"/>
    <property type="match status" value="1"/>
</dbReference>